<dbReference type="InterPro" id="IPR050923">
    <property type="entry name" value="Cell_Proc_Reg/RNA_Proc"/>
</dbReference>
<sequence length="473" mass="53734">MTEELFGLRYEFVYQHGHCMRLFKDGGEGLTVEALSTLQIKMLEANTIPNMLPLEIQEIDHRVSLLYSITAKRMLAQVLKVEELTKIQFAKLMYAIVCAIDESKNYMLHETGFVLKDNFIFIGSDWSDVFLTYVPMEQGMKEYSVYNALKDLMRQINSKLNDKIREDIDSWLESDTSSSTPQSLQNLKMNLLKLMDPQPPVQEGLPKPVWKHNVKMINTTDSIVESPINTPIADVQQEINNSQTAAFYPITQRTQFIVLIGIILVMAFLWQHYVSSPSTSSLHLSAGMTILLADVWFVLKFFGLPRYRSADEKQVPLFSDKPENHFENKKEAVTVSKVESPDIQSHYQNLHMHTTLIQNNARNATVFLGNLKPEGPRLEVQIQGMPKSVPIFSDHFTIGRGDANLKADYVLEEAGVSRIHAEITKCEKGYALKDTGSTNGTSLNGETIVTYQSYLLKDGDEIQIVCQTLIFRH</sequence>
<keyword evidence="1" id="KW-0812">Transmembrane</keyword>
<dbReference type="Gene3D" id="2.60.200.20">
    <property type="match status" value="1"/>
</dbReference>
<dbReference type="PANTHER" id="PTHR23308">
    <property type="entry name" value="NUCLEAR INHIBITOR OF PROTEIN PHOSPHATASE-1"/>
    <property type="match status" value="1"/>
</dbReference>
<comment type="caution">
    <text evidence="3">The sequence shown here is derived from an EMBL/GenBank/DDBJ whole genome shotgun (WGS) entry which is preliminary data.</text>
</comment>
<organism evidence="3 4">
    <name type="scientific">Paenibacillus anseongense</name>
    <dbReference type="NCBI Taxonomy" id="2682845"/>
    <lineage>
        <taxon>Bacteria</taxon>
        <taxon>Bacillati</taxon>
        <taxon>Bacillota</taxon>
        <taxon>Bacilli</taxon>
        <taxon>Bacillales</taxon>
        <taxon>Paenibacillaceae</taxon>
        <taxon>Paenibacillus</taxon>
    </lineage>
</organism>
<dbReference type="Pfam" id="PF19909">
    <property type="entry name" value="DUF6382"/>
    <property type="match status" value="1"/>
</dbReference>
<keyword evidence="4" id="KW-1185">Reference proteome</keyword>
<dbReference type="RefSeq" id="WP_157324767.1">
    <property type="nucleotide sequence ID" value="NZ_WSEM01000033.1"/>
</dbReference>
<dbReference type="Proteomes" id="UP000467637">
    <property type="component" value="Unassembled WGS sequence"/>
</dbReference>
<gene>
    <name evidence="3" type="ORF">GON05_31015</name>
</gene>
<reference evidence="3 4" key="1">
    <citation type="submission" date="2019-12" db="EMBL/GenBank/DDBJ databases">
        <authorList>
            <person name="Huq M.A."/>
        </authorList>
    </citation>
    <scope>NUCLEOTIDE SEQUENCE [LARGE SCALE GENOMIC DNA]</scope>
    <source>
        <strain evidence="3 4">MAH-34</strain>
    </source>
</reference>
<protein>
    <submittedName>
        <fullName evidence="3">FHA domain-containing protein</fullName>
    </submittedName>
</protein>
<feature type="transmembrane region" description="Helical" evidence="1">
    <location>
        <begin position="256"/>
        <end position="274"/>
    </location>
</feature>
<dbReference type="SUPFAM" id="SSF49879">
    <property type="entry name" value="SMAD/FHA domain"/>
    <property type="match status" value="1"/>
</dbReference>
<feature type="domain" description="FHA" evidence="2">
    <location>
        <begin position="396"/>
        <end position="448"/>
    </location>
</feature>
<proteinExistence type="predicted"/>
<accession>A0ABW9UK30</accession>
<dbReference type="CDD" id="cd00060">
    <property type="entry name" value="FHA"/>
    <property type="match status" value="1"/>
</dbReference>
<dbReference type="SMART" id="SM00240">
    <property type="entry name" value="FHA"/>
    <property type="match status" value="1"/>
</dbReference>
<feature type="transmembrane region" description="Helical" evidence="1">
    <location>
        <begin position="280"/>
        <end position="299"/>
    </location>
</feature>
<dbReference type="PROSITE" id="PS50006">
    <property type="entry name" value="FHA_DOMAIN"/>
    <property type="match status" value="1"/>
</dbReference>
<evidence type="ECO:0000313" key="4">
    <source>
        <dbReference type="Proteomes" id="UP000467637"/>
    </source>
</evidence>
<evidence type="ECO:0000313" key="3">
    <source>
        <dbReference type="EMBL" id="MVQ39028.1"/>
    </source>
</evidence>
<dbReference type="InterPro" id="IPR045962">
    <property type="entry name" value="DUF6382"/>
</dbReference>
<keyword evidence="1" id="KW-0472">Membrane</keyword>
<keyword evidence="1" id="KW-1133">Transmembrane helix</keyword>
<evidence type="ECO:0000259" key="2">
    <source>
        <dbReference type="PROSITE" id="PS50006"/>
    </source>
</evidence>
<dbReference type="Pfam" id="PF00498">
    <property type="entry name" value="FHA"/>
    <property type="match status" value="1"/>
</dbReference>
<dbReference type="EMBL" id="WSEM01000033">
    <property type="protein sequence ID" value="MVQ39028.1"/>
    <property type="molecule type" value="Genomic_DNA"/>
</dbReference>
<evidence type="ECO:0000256" key="1">
    <source>
        <dbReference type="SAM" id="Phobius"/>
    </source>
</evidence>
<dbReference type="InterPro" id="IPR008984">
    <property type="entry name" value="SMAD_FHA_dom_sf"/>
</dbReference>
<dbReference type="InterPro" id="IPR000253">
    <property type="entry name" value="FHA_dom"/>
</dbReference>
<name>A0ABW9UK30_9BACL</name>